<evidence type="ECO:0000313" key="3">
    <source>
        <dbReference type="EMBL" id="KAF0026665.1"/>
    </source>
</evidence>
<gene>
    <name evidence="3" type="ORF">F2P81_021402</name>
</gene>
<reference evidence="3 4" key="1">
    <citation type="submission" date="2019-06" db="EMBL/GenBank/DDBJ databases">
        <title>Draft genomes of female and male turbot (Scophthalmus maximus).</title>
        <authorList>
            <person name="Xu H."/>
            <person name="Xu X.-W."/>
            <person name="Shao C."/>
            <person name="Chen S."/>
        </authorList>
    </citation>
    <scope>NUCLEOTIDE SEQUENCE [LARGE SCALE GENOMIC DNA]</scope>
    <source>
        <strain evidence="3">Ysfricsl-2016a</strain>
        <tissue evidence="3">Blood</tissue>
    </source>
</reference>
<dbReference type="PANTHER" id="PTHR46767:SF2">
    <property type="entry name" value="LIM DOMAIN 7B"/>
    <property type="match status" value="1"/>
</dbReference>
<dbReference type="Pfam" id="PF15949">
    <property type="entry name" value="DUF4757"/>
    <property type="match status" value="1"/>
</dbReference>
<dbReference type="InterPro" id="IPR031865">
    <property type="entry name" value="DUF4757"/>
</dbReference>
<evidence type="ECO:0000256" key="1">
    <source>
        <dbReference type="SAM" id="MobiDB-lite"/>
    </source>
</evidence>
<evidence type="ECO:0000313" key="4">
    <source>
        <dbReference type="Proteomes" id="UP000438429"/>
    </source>
</evidence>
<dbReference type="AlphaFoldDB" id="A0A6A4S353"/>
<comment type="caution">
    <text evidence="3">The sequence shown here is derived from an EMBL/GenBank/DDBJ whole genome shotgun (WGS) entry which is preliminary data.</text>
</comment>
<protein>
    <recommendedName>
        <fullName evidence="2">DUF4757 domain-containing protein</fullName>
    </recommendedName>
</protein>
<name>A0A6A4S353_SCOMX</name>
<proteinExistence type="predicted"/>
<dbReference type="GO" id="GO:0030155">
    <property type="term" value="P:regulation of cell adhesion"/>
    <property type="evidence" value="ECO:0007669"/>
    <property type="project" value="InterPro"/>
</dbReference>
<feature type="region of interest" description="Disordered" evidence="1">
    <location>
        <begin position="138"/>
        <end position="168"/>
    </location>
</feature>
<organism evidence="3 4">
    <name type="scientific">Scophthalmus maximus</name>
    <name type="common">Turbot</name>
    <name type="synonym">Psetta maxima</name>
    <dbReference type="NCBI Taxonomy" id="52904"/>
    <lineage>
        <taxon>Eukaryota</taxon>
        <taxon>Metazoa</taxon>
        <taxon>Chordata</taxon>
        <taxon>Craniata</taxon>
        <taxon>Vertebrata</taxon>
        <taxon>Euteleostomi</taxon>
        <taxon>Actinopterygii</taxon>
        <taxon>Neopterygii</taxon>
        <taxon>Teleostei</taxon>
        <taxon>Neoteleostei</taxon>
        <taxon>Acanthomorphata</taxon>
        <taxon>Carangaria</taxon>
        <taxon>Pleuronectiformes</taxon>
        <taxon>Pleuronectoidei</taxon>
        <taxon>Scophthalmidae</taxon>
        <taxon>Scophthalmus</taxon>
    </lineage>
</organism>
<dbReference type="PANTHER" id="PTHR46767">
    <property type="entry name" value="LIM DOMAIN ONLY PROTEIN 7"/>
    <property type="match status" value="1"/>
</dbReference>
<dbReference type="GO" id="GO:0023051">
    <property type="term" value="P:regulation of signaling"/>
    <property type="evidence" value="ECO:0007669"/>
    <property type="project" value="InterPro"/>
</dbReference>
<dbReference type="InterPro" id="IPR029978">
    <property type="entry name" value="LMO-7"/>
</dbReference>
<dbReference type="Proteomes" id="UP000438429">
    <property type="component" value="Unassembled WGS sequence"/>
</dbReference>
<dbReference type="EMBL" id="VEVO01000019">
    <property type="protein sequence ID" value="KAF0026665.1"/>
    <property type="molecule type" value="Genomic_DNA"/>
</dbReference>
<accession>A0A6A4S353</accession>
<feature type="domain" description="DUF4757" evidence="2">
    <location>
        <begin position="112"/>
        <end position="189"/>
    </location>
</feature>
<evidence type="ECO:0000259" key="2">
    <source>
        <dbReference type="Pfam" id="PF15949"/>
    </source>
</evidence>
<sequence length="291" mass="32304">MDTTVYLGDRYSAVYTREKAPGDRQEAEKCADHRFLAWQESSGRHLLRWTLPELQGVRGITRHSTVQETRNSTNEILFYERCSVHFCVPPGCCSDTEADSVFRMAENKDGLSYRRSVVITPKASTPFNQFLPTKDKPSAYVPAPLRKKRAERNEDNRRSWANPIYTEEDGTLTSDTTLSCFGNSQASQSALPAAPLQWAHEYDSGSESDIDRPDPDLVLDDLASRRFHSPSPAPPTNFAVPISPMAAARAAEGGRGSLPKVTMSPTVTVQQNATCLRSENMTLRCDFGLPA</sequence>